<dbReference type="Proteomes" id="UP000001364">
    <property type="component" value="Chromosome"/>
</dbReference>
<dbReference type="PANTHER" id="PTHR30629">
    <property type="entry name" value="PROPHAGE INTEGRASE"/>
    <property type="match status" value="1"/>
</dbReference>
<dbReference type="Pfam" id="PF13356">
    <property type="entry name" value="Arm-DNA-bind_3"/>
    <property type="match status" value="1"/>
</dbReference>
<dbReference type="InterPro" id="IPR050808">
    <property type="entry name" value="Phage_Integrase"/>
</dbReference>
<dbReference type="InterPro" id="IPR053876">
    <property type="entry name" value="Phage_int_M"/>
</dbReference>
<sequence>MARLIDRLTALEVKRLAKVGMHPDGRGLYLQVHNGGSKSWIYRYTLKGRVRAMGLGPTHRVSLAEARAQAQAARLLRDQGLDPIAARAAATPPPEPPSPPKTREIAVAEAGLAFKDAAAAYIRTNSAAWRNAKHQAQWSATLATYAYPVFGDRPVSEIDTAMVLSVLEPIWSTKAETASRLRGRIEAVLDWASVRGHRQGENPARWKGHLDKILPAKSKIARVEHHAALPFSTIPAFMRDLGTRPGAAARALEFAILTAARTGEVIGAQWSEIDFEARLWTQPAERTKTRKEHRVPLCDAAMAILASMREAFLTGRREFLLLYNKPVPDDMPLEGFIFAGMRRGKGLSNMAMLKTLERMGHPDLTTHGFRSTFRDWAAETTGYQNEVVEMALAHAIAGKVEAAYRRGDLLEKRRDLMRDWAAYCASSTAEAA</sequence>
<dbReference type="Pfam" id="PF00589">
    <property type="entry name" value="Phage_integrase"/>
    <property type="match status" value="1"/>
</dbReference>
<evidence type="ECO:0000256" key="5">
    <source>
        <dbReference type="PROSITE-ProRule" id="PRU01248"/>
    </source>
</evidence>
<protein>
    <submittedName>
        <fullName evidence="8">Bacteriophage P4 integrase</fullName>
    </submittedName>
</protein>
<evidence type="ECO:0000313" key="8">
    <source>
        <dbReference type="EMBL" id="ACL93945.2"/>
    </source>
</evidence>
<dbReference type="InterPro" id="IPR002104">
    <property type="entry name" value="Integrase_catalytic"/>
</dbReference>
<organism evidence="8 9">
    <name type="scientific">Caulobacter vibrioides (strain NA1000 / CB15N)</name>
    <name type="common">Caulobacter crescentus</name>
    <dbReference type="NCBI Taxonomy" id="565050"/>
    <lineage>
        <taxon>Bacteria</taxon>
        <taxon>Pseudomonadati</taxon>
        <taxon>Pseudomonadota</taxon>
        <taxon>Alphaproteobacteria</taxon>
        <taxon>Caulobacterales</taxon>
        <taxon>Caulobacteraceae</taxon>
        <taxon>Caulobacter</taxon>
    </lineage>
</organism>
<dbReference type="PANTHER" id="PTHR30629:SF2">
    <property type="entry name" value="PROPHAGE INTEGRASE INTS-RELATED"/>
    <property type="match status" value="1"/>
</dbReference>
<keyword evidence="3 5" id="KW-0238">DNA-binding</keyword>
<dbReference type="OrthoDB" id="7388552at2"/>
<dbReference type="KEGG" id="ccs:CCNA_00480"/>
<keyword evidence="9" id="KW-1185">Reference proteome</keyword>
<evidence type="ECO:0000313" key="9">
    <source>
        <dbReference type="Proteomes" id="UP000001364"/>
    </source>
</evidence>
<keyword evidence="4" id="KW-0233">DNA recombination</keyword>
<evidence type="ECO:0000259" key="6">
    <source>
        <dbReference type="PROSITE" id="PS51898"/>
    </source>
</evidence>
<reference evidence="8 9" key="1">
    <citation type="journal article" date="2010" name="J. Bacteriol.">
        <title>The genetic basis of laboratory adaptation in Caulobacter crescentus.</title>
        <authorList>
            <person name="Marks M.E."/>
            <person name="Castro-Rojas C.M."/>
            <person name="Teiling C."/>
            <person name="Du L."/>
            <person name="Kapatral V."/>
            <person name="Walunas T.L."/>
            <person name="Crosson S."/>
        </authorList>
    </citation>
    <scope>NUCLEOTIDE SEQUENCE [LARGE SCALE GENOMIC DNA]</scope>
    <source>
        <strain evidence="9">NA1000 / CB15N</strain>
    </source>
</reference>
<dbReference type="RefSeq" id="YP_002515853.2">
    <property type="nucleotide sequence ID" value="NC_011916.1"/>
</dbReference>
<dbReference type="HOGENOM" id="CLU_027562_0_2_5"/>
<dbReference type="GeneID" id="7330607"/>
<dbReference type="PROSITE" id="PS51898">
    <property type="entry name" value="TYR_RECOMBINASE"/>
    <property type="match status" value="1"/>
</dbReference>
<dbReference type="InterPro" id="IPR011010">
    <property type="entry name" value="DNA_brk_join_enz"/>
</dbReference>
<dbReference type="CDD" id="cd00801">
    <property type="entry name" value="INT_P4_C"/>
    <property type="match status" value="1"/>
</dbReference>
<dbReference type="PATRIC" id="fig|565050.3.peg.471"/>
<evidence type="ECO:0000256" key="4">
    <source>
        <dbReference type="ARBA" id="ARBA00023172"/>
    </source>
</evidence>
<dbReference type="SUPFAM" id="SSF56349">
    <property type="entry name" value="DNA breaking-rejoining enzymes"/>
    <property type="match status" value="1"/>
</dbReference>
<feature type="domain" description="Core-binding (CB)" evidence="7">
    <location>
        <begin position="112"/>
        <end position="193"/>
    </location>
</feature>
<dbReference type="RefSeq" id="WP_024265555.1">
    <property type="nucleotide sequence ID" value="NC_011916.1"/>
</dbReference>
<name>A0A0H3C4S6_CAUVN</name>
<dbReference type="EMBL" id="CP001340">
    <property type="protein sequence ID" value="ACL93945.2"/>
    <property type="molecule type" value="Genomic_DNA"/>
</dbReference>
<evidence type="ECO:0000256" key="3">
    <source>
        <dbReference type="ARBA" id="ARBA00023125"/>
    </source>
</evidence>
<dbReference type="InterPro" id="IPR044068">
    <property type="entry name" value="CB"/>
</dbReference>
<dbReference type="Gene3D" id="3.30.160.390">
    <property type="entry name" value="Integrase, DNA-binding domain"/>
    <property type="match status" value="1"/>
</dbReference>
<dbReference type="Gene3D" id="1.10.443.10">
    <property type="entry name" value="Intergrase catalytic core"/>
    <property type="match status" value="1"/>
</dbReference>
<dbReference type="InterPro" id="IPR038488">
    <property type="entry name" value="Integrase_DNA-bd_sf"/>
</dbReference>
<dbReference type="Pfam" id="PF22022">
    <property type="entry name" value="Phage_int_M"/>
    <property type="match status" value="1"/>
</dbReference>
<evidence type="ECO:0000256" key="1">
    <source>
        <dbReference type="ARBA" id="ARBA00008857"/>
    </source>
</evidence>
<dbReference type="InterPro" id="IPR013762">
    <property type="entry name" value="Integrase-like_cat_sf"/>
</dbReference>
<comment type="similarity">
    <text evidence="1">Belongs to the 'phage' integrase family.</text>
</comment>
<evidence type="ECO:0000259" key="7">
    <source>
        <dbReference type="PROSITE" id="PS51900"/>
    </source>
</evidence>
<dbReference type="GO" id="GO:0003677">
    <property type="term" value="F:DNA binding"/>
    <property type="evidence" value="ECO:0007669"/>
    <property type="project" value="UniProtKB-UniRule"/>
</dbReference>
<dbReference type="InterPro" id="IPR025166">
    <property type="entry name" value="Integrase_DNA_bind_dom"/>
</dbReference>
<accession>A0A0H3C4S6</accession>
<dbReference type="AlphaFoldDB" id="A0A0H3C4S6"/>
<dbReference type="InterPro" id="IPR010998">
    <property type="entry name" value="Integrase_recombinase_N"/>
</dbReference>
<keyword evidence="2" id="KW-0229">DNA integration</keyword>
<dbReference type="GO" id="GO:0015074">
    <property type="term" value="P:DNA integration"/>
    <property type="evidence" value="ECO:0007669"/>
    <property type="project" value="UniProtKB-KW"/>
</dbReference>
<feature type="domain" description="Tyr recombinase" evidence="6">
    <location>
        <begin position="224"/>
        <end position="417"/>
    </location>
</feature>
<dbReference type="GO" id="GO:0006310">
    <property type="term" value="P:DNA recombination"/>
    <property type="evidence" value="ECO:0007669"/>
    <property type="project" value="UniProtKB-KW"/>
</dbReference>
<dbReference type="PROSITE" id="PS51900">
    <property type="entry name" value="CB"/>
    <property type="match status" value="1"/>
</dbReference>
<dbReference type="Gene3D" id="1.10.150.130">
    <property type="match status" value="1"/>
</dbReference>
<proteinExistence type="inferred from homology"/>
<gene>
    <name evidence="8" type="ordered locus">CCNA_00480</name>
</gene>
<evidence type="ECO:0000256" key="2">
    <source>
        <dbReference type="ARBA" id="ARBA00022908"/>
    </source>
</evidence>